<evidence type="ECO:0000256" key="7">
    <source>
        <dbReference type="ARBA" id="ARBA00023128"/>
    </source>
</evidence>
<dbReference type="GeneTree" id="ENSGT00940000167542"/>
<comment type="similarity">
    <text evidence="9">Belongs to the prokaryotic/mitochondrial release factor family. Mitochondrion-specific ribosomal protein mL62 subfamily.</text>
</comment>
<evidence type="ECO:0000256" key="1">
    <source>
        <dbReference type="ARBA" id="ARBA00004173"/>
    </source>
</evidence>
<keyword evidence="3" id="KW-0378">Hydrolase</keyword>
<evidence type="ECO:0000256" key="9">
    <source>
        <dbReference type="ARBA" id="ARBA00038225"/>
    </source>
</evidence>
<dbReference type="PANTHER" id="PTHR11075:SF54">
    <property type="entry name" value="LARGE RIBOSOMAL SUBUNIT PROTEIN ML62"/>
    <property type="match status" value="1"/>
</dbReference>
<organism evidence="13 14">
    <name type="scientific">Podarcis muralis</name>
    <name type="common">Wall lizard</name>
    <name type="synonym">Lacerta muralis</name>
    <dbReference type="NCBI Taxonomy" id="64176"/>
    <lineage>
        <taxon>Eukaryota</taxon>
        <taxon>Metazoa</taxon>
        <taxon>Chordata</taxon>
        <taxon>Craniata</taxon>
        <taxon>Vertebrata</taxon>
        <taxon>Euteleostomi</taxon>
        <taxon>Lepidosauria</taxon>
        <taxon>Squamata</taxon>
        <taxon>Bifurcata</taxon>
        <taxon>Unidentata</taxon>
        <taxon>Episquamata</taxon>
        <taxon>Laterata</taxon>
        <taxon>Lacertibaenia</taxon>
        <taxon>Lacertidae</taxon>
        <taxon>Podarcis</taxon>
    </lineage>
</organism>
<dbReference type="EC" id="3.1.1.29" evidence="2"/>
<evidence type="ECO:0000313" key="13">
    <source>
        <dbReference type="Ensembl" id="ENSPMRP00000021861.1"/>
    </source>
</evidence>
<reference evidence="13" key="3">
    <citation type="submission" date="2025-09" db="UniProtKB">
        <authorList>
            <consortium name="Ensembl"/>
        </authorList>
    </citation>
    <scope>IDENTIFICATION</scope>
</reference>
<keyword evidence="7" id="KW-0496">Mitochondrion</keyword>
<dbReference type="GO" id="GO:0005743">
    <property type="term" value="C:mitochondrial inner membrane"/>
    <property type="evidence" value="ECO:0007669"/>
    <property type="project" value="UniProtKB-ARBA"/>
</dbReference>
<protein>
    <recommendedName>
        <fullName evidence="10">Large ribosomal subunit protein mL62</fullName>
        <ecNumber evidence="2">3.1.1.29</ecNumber>
    </recommendedName>
    <alternativeName>
        <fullName evidence="11">Peptidyl-tRNA hydrolase ICT1, mitochondrial</fullName>
    </alternativeName>
</protein>
<dbReference type="GO" id="GO:0016150">
    <property type="term" value="F:translation release factor activity, codon nonspecific"/>
    <property type="evidence" value="ECO:0007669"/>
    <property type="project" value="TreeGrafter"/>
</dbReference>
<evidence type="ECO:0000256" key="4">
    <source>
        <dbReference type="ARBA" id="ARBA00022917"/>
    </source>
</evidence>
<evidence type="ECO:0000256" key="8">
    <source>
        <dbReference type="ARBA" id="ARBA00023274"/>
    </source>
</evidence>
<evidence type="ECO:0000256" key="6">
    <source>
        <dbReference type="ARBA" id="ARBA00022980"/>
    </source>
</evidence>
<dbReference type="PANTHER" id="PTHR11075">
    <property type="entry name" value="PEPTIDE CHAIN RELEASE FACTOR"/>
    <property type="match status" value="1"/>
</dbReference>
<reference evidence="13" key="2">
    <citation type="submission" date="2025-08" db="UniProtKB">
        <authorList>
            <consortium name="Ensembl"/>
        </authorList>
    </citation>
    <scope>IDENTIFICATION</scope>
</reference>
<evidence type="ECO:0000259" key="12">
    <source>
        <dbReference type="Pfam" id="PF00472"/>
    </source>
</evidence>
<evidence type="ECO:0000256" key="2">
    <source>
        <dbReference type="ARBA" id="ARBA00013260"/>
    </source>
</evidence>
<dbReference type="InterPro" id="IPR000352">
    <property type="entry name" value="Pep_chain_release_fac_I"/>
</dbReference>
<evidence type="ECO:0000313" key="14">
    <source>
        <dbReference type="Proteomes" id="UP000472272"/>
    </source>
</evidence>
<name>A0A670JC40_PODMU</name>
<evidence type="ECO:0000256" key="5">
    <source>
        <dbReference type="ARBA" id="ARBA00022946"/>
    </source>
</evidence>
<proteinExistence type="inferred from homology"/>
<dbReference type="Ensembl" id="ENSPMRT00000023206.1">
    <property type="protein sequence ID" value="ENSPMRP00000021861.1"/>
    <property type="gene ID" value="ENSPMRG00000014198.1"/>
</dbReference>
<keyword evidence="6" id="KW-0689">Ribosomal protein</keyword>
<dbReference type="OMA" id="GGQNVNC"/>
<dbReference type="Proteomes" id="UP000472272">
    <property type="component" value="Chromosome 2"/>
</dbReference>
<dbReference type="GO" id="GO:0005762">
    <property type="term" value="C:mitochondrial large ribosomal subunit"/>
    <property type="evidence" value="ECO:0007669"/>
    <property type="project" value="TreeGrafter"/>
</dbReference>
<accession>A0A670JC40</accession>
<reference evidence="13 14" key="1">
    <citation type="journal article" date="2019" name="Proc. Natl. Acad. Sci. U.S.A.">
        <title>Regulatory changes in pterin and carotenoid genes underlie balanced color polymorphisms in the wall lizard.</title>
        <authorList>
            <person name="Andrade P."/>
            <person name="Pinho C."/>
            <person name="Perez I de Lanuza G."/>
            <person name="Afonso S."/>
            <person name="Brejcha J."/>
            <person name="Rubin C.J."/>
            <person name="Wallerman O."/>
            <person name="Pereira P."/>
            <person name="Sabatino S.J."/>
            <person name="Bellati A."/>
            <person name="Pellitteri-Rosa D."/>
            <person name="Bosakova Z."/>
            <person name="Bunikis I."/>
            <person name="Carretero M.A."/>
            <person name="Feiner N."/>
            <person name="Marsik P."/>
            <person name="Pauperio F."/>
            <person name="Salvi D."/>
            <person name="Soler L."/>
            <person name="While G.M."/>
            <person name="Uller T."/>
            <person name="Font E."/>
            <person name="Andersson L."/>
            <person name="Carneiro M."/>
        </authorList>
    </citation>
    <scope>NUCLEOTIDE SEQUENCE</scope>
</reference>
<dbReference type="AlphaFoldDB" id="A0A670JC40"/>
<evidence type="ECO:0000256" key="10">
    <source>
        <dbReference type="ARBA" id="ARBA00039441"/>
    </source>
</evidence>
<dbReference type="GO" id="GO:0004045">
    <property type="term" value="F:peptidyl-tRNA hydrolase activity"/>
    <property type="evidence" value="ECO:0007669"/>
    <property type="project" value="UniProtKB-EC"/>
</dbReference>
<evidence type="ECO:0000256" key="3">
    <source>
        <dbReference type="ARBA" id="ARBA00022801"/>
    </source>
</evidence>
<dbReference type="FunFam" id="3.30.160.20:FF:000050">
    <property type="entry name" value="Peptidyl-tRNA hydrolase ICT1, mitochondrial"/>
    <property type="match status" value="1"/>
</dbReference>
<keyword evidence="4" id="KW-0648">Protein biosynthesis</keyword>
<dbReference type="InterPro" id="IPR052104">
    <property type="entry name" value="Mito_Release_Factor_mL62"/>
</dbReference>
<keyword evidence="14" id="KW-1185">Reference proteome</keyword>
<sequence length="200" mass="23227">MGKSLTQQCPIVLVLPVEATCQWWVRPEAKVNRAIYPFLCNFTLFSSSIYIHKTMTVSFQYFSLQSFPGRLSISYCRSSGPGGQNVNKVNTKAEVRFHLATADWISEDVRQKMATMYKNRISKSGELIVTSEVSRYQMRNLAACLQKIREMIIEATEMPRTESKETVEMIRSRVEKMNRERLRQKKIRSSVKQSRHVDFD</sequence>
<evidence type="ECO:0000256" key="11">
    <source>
        <dbReference type="ARBA" id="ARBA00041531"/>
    </source>
</evidence>
<dbReference type="GO" id="GO:0070126">
    <property type="term" value="P:mitochondrial translational termination"/>
    <property type="evidence" value="ECO:0007669"/>
    <property type="project" value="TreeGrafter"/>
</dbReference>
<feature type="domain" description="Prokaryotic-type class I peptide chain release factors" evidence="12">
    <location>
        <begin position="70"/>
        <end position="195"/>
    </location>
</feature>
<dbReference type="Pfam" id="PF00472">
    <property type="entry name" value="RF-1"/>
    <property type="match status" value="1"/>
</dbReference>
<dbReference type="Gene3D" id="3.30.160.20">
    <property type="match status" value="1"/>
</dbReference>
<keyword evidence="5" id="KW-0809">Transit peptide</keyword>
<comment type="subcellular location">
    <subcellularLocation>
        <location evidence="1">Mitochondrion</location>
    </subcellularLocation>
</comment>
<keyword evidence="8" id="KW-0687">Ribonucleoprotein</keyword>
<dbReference type="SUPFAM" id="SSF110916">
    <property type="entry name" value="Peptidyl-tRNA hydrolase domain-like"/>
    <property type="match status" value="1"/>
</dbReference>